<evidence type="ECO:0000256" key="2">
    <source>
        <dbReference type="ARBA" id="ARBA00011974"/>
    </source>
</evidence>
<dbReference type="NCBIfam" id="TIGR01704">
    <property type="entry name" value="MTA_SAH-Nsdase"/>
    <property type="match status" value="1"/>
</dbReference>
<name>A0A2S5RE09_9MOLU</name>
<accession>A0A2S5RE09</accession>
<dbReference type="STRING" id="1399797.GCA_000518285_00026"/>
<evidence type="ECO:0000256" key="1">
    <source>
        <dbReference type="ARBA" id="ARBA00004945"/>
    </source>
</evidence>
<dbReference type="AlphaFoldDB" id="A0A2S5RE09"/>
<evidence type="ECO:0000256" key="5">
    <source>
        <dbReference type="ARBA" id="ARBA00023167"/>
    </source>
</evidence>
<keyword evidence="5" id="KW-0486">Methionine biosynthesis</keyword>
<dbReference type="GO" id="GO:0008930">
    <property type="term" value="F:methylthioadenosine nucleosidase activity"/>
    <property type="evidence" value="ECO:0007669"/>
    <property type="project" value="InterPro"/>
</dbReference>
<evidence type="ECO:0000256" key="3">
    <source>
        <dbReference type="ARBA" id="ARBA00022605"/>
    </source>
</evidence>
<gene>
    <name evidence="7" type="primary">mtn</name>
    <name evidence="7" type="ORF">ELUCI_v1c06300</name>
</gene>
<dbReference type="InterPro" id="IPR000845">
    <property type="entry name" value="Nucleoside_phosphorylase_d"/>
</dbReference>
<evidence type="ECO:0000313" key="8">
    <source>
        <dbReference type="Proteomes" id="UP000237865"/>
    </source>
</evidence>
<feature type="domain" description="Nucleoside phosphorylase" evidence="6">
    <location>
        <begin position="3"/>
        <end position="221"/>
    </location>
</feature>
<dbReference type="Pfam" id="PF01048">
    <property type="entry name" value="PNP_UDP_1"/>
    <property type="match status" value="1"/>
</dbReference>
<evidence type="ECO:0000259" key="6">
    <source>
        <dbReference type="Pfam" id="PF01048"/>
    </source>
</evidence>
<dbReference type="Proteomes" id="UP000237865">
    <property type="component" value="Unassembled WGS sequence"/>
</dbReference>
<keyword evidence="4" id="KW-0378">Hydrolase</keyword>
<evidence type="ECO:0000256" key="4">
    <source>
        <dbReference type="ARBA" id="ARBA00022801"/>
    </source>
</evidence>
<dbReference type="GO" id="GO:0005829">
    <property type="term" value="C:cytosol"/>
    <property type="evidence" value="ECO:0007669"/>
    <property type="project" value="TreeGrafter"/>
</dbReference>
<comment type="caution">
    <text evidence="7">The sequence shown here is derived from an EMBL/GenBank/DDBJ whole genome shotgun (WGS) entry which is preliminary data.</text>
</comment>
<dbReference type="SUPFAM" id="SSF53167">
    <property type="entry name" value="Purine and uridine phosphorylases"/>
    <property type="match status" value="1"/>
</dbReference>
<evidence type="ECO:0000313" key="7">
    <source>
        <dbReference type="EMBL" id="PPE05537.1"/>
    </source>
</evidence>
<dbReference type="UniPathway" id="UPA00904">
    <property type="reaction ID" value="UER00871"/>
</dbReference>
<dbReference type="Gene3D" id="3.40.50.1580">
    <property type="entry name" value="Nucleoside phosphorylase domain"/>
    <property type="match status" value="1"/>
</dbReference>
<dbReference type="PANTHER" id="PTHR46832:SF1">
    <property type="entry name" value="5'-METHYLTHIOADENOSINE_S-ADENOSYLHOMOCYSTEINE NUCLEOSIDASE"/>
    <property type="match status" value="1"/>
</dbReference>
<comment type="pathway">
    <text evidence="1">Amino-acid biosynthesis; L-methionine biosynthesis via salvage pathway; S-methyl-5-thio-alpha-D-ribose 1-phosphate from S-methyl-5'-thioadenosine (hydrolase route): step 1/2.</text>
</comment>
<dbReference type="InterPro" id="IPR035994">
    <property type="entry name" value="Nucleoside_phosphorylase_sf"/>
</dbReference>
<dbReference type="GO" id="GO:0008782">
    <property type="term" value="F:adenosylhomocysteine nucleosidase activity"/>
    <property type="evidence" value="ECO:0007669"/>
    <property type="project" value="UniProtKB-EC"/>
</dbReference>
<dbReference type="RefSeq" id="WP_028126309.1">
    <property type="nucleotide sequence ID" value="NZ_PHNE01000002.1"/>
</dbReference>
<organism evidence="7 8">
    <name type="scientific">Williamsoniiplasma lucivorax</name>
    <dbReference type="NCBI Taxonomy" id="209274"/>
    <lineage>
        <taxon>Bacteria</taxon>
        <taxon>Bacillati</taxon>
        <taxon>Mycoplasmatota</taxon>
        <taxon>Mollicutes</taxon>
        <taxon>Entomoplasmatales</taxon>
        <taxon>Williamsoniiplasma</taxon>
    </lineage>
</organism>
<dbReference type="CDD" id="cd09008">
    <property type="entry name" value="MTAN"/>
    <property type="match status" value="1"/>
</dbReference>
<reference evidence="7 8" key="1">
    <citation type="submission" date="2017-11" db="EMBL/GenBank/DDBJ databases">
        <title>Genome sequence of Entomoplasma lucivorax PIPN-2 (ATCC 49196).</title>
        <authorList>
            <person name="Lo W.-S."/>
            <person name="Gasparich G.E."/>
            <person name="Kuo C.-H."/>
        </authorList>
    </citation>
    <scope>NUCLEOTIDE SEQUENCE [LARGE SCALE GENOMIC DNA]</scope>
    <source>
        <strain evidence="7 8">PIPN-2</strain>
    </source>
</reference>
<keyword evidence="8" id="KW-1185">Reference proteome</keyword>
<dbReference type="GO" id="GO:0019509">
    <property type="term" value="P:L-methionine salvage from methylthioadenosine"/>
    <property type="evidence" value="ECO:0007669"/>
    <property type="project" value="UniProtKB-UniPathway"/>
</dbReference>
<dbReference type="GO" id="GO:0019284">
    <property type="term" value="P:L-methionine salvage from S-adenosylmethionine"/>
    <property type="evidence" value="ECO:0007669"/>
    <property type="project" value="TreeGrafter"/>
</dbReference>
<dbReference type="InterPro" id="IPR010049">
    <property type="entry name" value="MTA_SAH_Nsdase"/>
</dbReference>
<sequence>MKIIVGAMFEELEQVIKTKQLTRVENSRFEEFKSLDHQLVVCITGIGTINAASGLTYLLTKYQNVEQVINLGTSGAIEHNLQQGEVVIVDKASYPTTNVTSFGYVHGQVPRMPQYFASDQTLVAQQIHQFKQTHQDFKIVNAATMDVFVDNQQIVDEVISKLPFPSQIVEMEVASYMQVAYLFKVSFIGIKIISDHVISPTESSLEFNEFLKQAAKKLSEII</sequence>
<dbReference type="EMBL" id="PHNE01000002">
    <property type="protein sequence ID" value="PPE05537.1"/>
    <property type="molecule type" value="Genomic_DNA"/>
</dbReference>
<proteinExistence type="predicted"/>
<keyword evidence="3" id="KW-0028">Amino-acid biosynthesis</keyword>
<dbReference type="PANTHER" id="PTHR46832">
    <property type="entry name" value="5'-METHYLTHIOADENOSINE/S-ADENOSYLHOMOCYSTEINE NUCLEOSIDASE"/>
    <property type="match status" value="1"/>
</dbReference>
<protein>
    <recommendedName>
        <fullName evidence="2">adenosylhomocysteine nucleosidase</fullName>
        <ecNumber evidence="2">3.2.2.9</ecNumber>
    </recommendedName>
</protein>
<dbReference type="EC" id="3.2.2.9" evidence="2"/>
<dbReference type="GO" id="GO:0009164">
    <property type="term" value="P:nucleoside catabolic process"/>
    <property type="evidence" value="ECO:0007669"/>
    <property type="project" value="InterPro"/>
</dbReference>